<feature type="transmembrane region" description="Helical" evidence="1">
    <location>
        <begin position="6"/>
        <end position="25"/>
    </location>
</feature>
<proteinExistence type="predicted"/>
<keyword evidence="1" id="KW-0472">Membrane</keyword>
<organism evidence="2">
    <name type="scientific">uncultured bacterium</name>
    <name type="common">gcode 4</name>
    <dbReference type="NCBI Taxonomy" id="1234023"/>
    <lineage>
        <taxon>Bacteria</taxon>
        <taxon>environmental samples</taxon>
    </lineage>
</organism>
<gene>
    <name evidence="2" type="ORF">ACD_2C00110G0005</name>
</gene>
<evidence type="ECO:0000313" key="2">
    <source>
        <dbReference type="EMBL" id="EKE29730.1"/>
    </source>
</evidence>
<keyword evidence="1" id="KW-0812">Transmembrane</keyword>
<reference evidence="2" key="1">
    <citation type="journal article" date="2012" name="Science">
        <title>Fermentation, hydrogen, and sulfur metabolism in multiple uncultivated bacterial phyla.</title>
        <authorList>
            <person name="Wrighton K.C."/>
            <person name="Thomas B.C."/>
            <person name="Sharon I."/>
            <person name="Miller C.S."/>
            <person name="Castelle C.J."/>
            <person name="VerBerkmoes N.C."/>
            <person name="Wilkins M.J."/>
            <person name="Hettich R.L."/>
            <person name="Lipton M.S."/>
            <person name="Williams K.H."/>
            <person name="Long P.E."/>
            <person name="Banfield J.F."/>
        </authorList>
    </citation>
    <scope>NUCLEOTIDE SEQUENCE [LARGE SCALE GENOMIC DNA]</scope>
</reference>
<evidence type="ECO:0000256" key="1">
    <source>
        <dbReference type="SAM" id="Phobius"/>
    </source>
</evidence>
<dbReference type="EMBL" id="AMFJ01000110">
    <property type="protein sequence ID" value="EKE29730.1"/>
    <property type="molecule type" value="Genomic_DNA"/>
</dbReference>
<accession>K2H1L5</accession>
<comment type="caution">
    <text evidence="2">The sequence shown here is derived from an EMBL/GenBank/DDBJ whole genome shotgun (WGS) entry which is preliminary data.</text>
</comment>
<name>K2H1L5_9BACT</name>
<sequence length="132" mass="15861">MIIAYVFWLLLSVFILFEIYFFNTFELPPLCWNIIDNIKLSPSKRYKTITYRRDCWATTHIEDTTVSLIDANADEKKEDVLKDWIIFRVFKRDVPEAEVIWSDDSHILIHYDDSAEFWFKAVKSGWIDISYH</sequence>
<dbReference type="AlphaFoldDB" id="K2H1L5"/>
<keyword evidence="1" id="KW-1133">Transmembrane helix</keyword>
<protein>
    <submittedName>
        <fullName evidence="2">Uncharacterized protein</fullName>
    </submittedName>
</protein>